<evidence type="ECO:0000256" key="1">
    <source>
        <dbReference type="SAM" id="MobiDB-lite"/>
    </source>
</evidence>
<feature type="compositionally biased region" description="Basic and acidic residues" evidence="1">
    <location>
        <begin position="12"/>
        <end position="24"/>
    </location>
</feature>
<feature type="region of interest" description="Disordered" evidence="1">
    <location>
        <begin position="741"/>
        <end position="864"/>
    </location>
</feature>
<evidence type="ECO:0000313" key="3">
    <source>
        <dbReference type="Proteomes" id="UP001274830"/>
    </source>
</evidence>
<gene>
    <name evidence="2" type="ORF">LTR78_003352</name>
</gene>
<comment type="caution">
    <text evidence="2">The sequence shown here is derived from an EMBL/GenBank/DDBJ whole genome shotgun (WGS) entry which is preliminary data.</text>
</comment>
<evidence type="ECO:0000313" key="2">
    <source>
        <dbReference type="EMBL" id="KAK3676578.1"/>
    </source>
</evidence>
<feature type="region of interest" description="Disordered" evidence="1">
    <location>
        <begin position="1064"/>
        <end position="1155"/>
    </location>
</feature>
<dbReference type="AlphaFoldDB" id="A0AAE1C3M6"/>
<feature type="compositionally biased region" description="Low complexity" evidence="1">
    <location>
        <begin position="500"/>
        <end position="511"/>
    </location>
</feature>
<feature type="region of interest" description="Disordered" evidence="1">
    <location>
        <begin position="985"/>
        <end position="1048"/>
    </location>
</feature>
<feature type="compositionally biased region" description="Acidic residues" evidence="1">
    <location>
        <begin position="322"/>
        <end position="332"/>
    </location>
</feature>
<protein>
    <submittedName>
        <fullName evidence="2">Uncharacterized protein</fullName>
    </submittedName>
</protein>
<feature type="compositionally biased region" description="Polar residues" evidence="1">
    <location>
        <begin position="815"/>
        <end position="827"/>
    </location>
</feature>
<feature type="compositionally biased region" description="Low complexity" evidence="1">
    <location>
        <begin position="787"/>
        <end position="796"/>
    </location>
</feature>
<feature type="region of interest" description="Disordered" evidence="1">
    <location>
        <begin position="354"/>
        <end position="389"/>
    </location>
</feature>
<feature type="compositionally biased region" description="Gly residues" evidence="1">
    <location>
        <begin position="1082"/>
        <end position="1102"/>
    </location>
</feature>
<feature type="compositionally biased region" description="Basic and acidic residues" evidence="1">
    <location>
        <begin position="476"/>
        <end position="492"/>
    </location>
</feature>
<feature type="compositionally biased region" description="Acidic residues" evidence="1">
    <location>
        <begin position="836"/>
        <end position="846"/>
    </location>
</feature>
<proteinExistence type="predicted"/>
<feature type="compositionally biased region" description="Gly residues" evidence="1">
    <location>
        <begin position="991"/>
        <end position="1002"/>
    </location>
</feature>
<accession>A0AAE1C3M6</accession>
<keyword evidence="3" id="KW-1185">Reference proteome</keyword>
<feature type="region of interest" description="Disordered" evidence="1">
    <location>
        <begin position="174"/>
        <end position="332"/>
    </location>
</feature>
<name>A0AAE1C3M6_9PEZI</name>
<feature type="compositionally biased region" description="Acidic residues" evidence="1">
    <location>
        <begin position="601"/>
        <end position="634"/>
    </location>
</feature>
<dbReference type="EMBL" id="JAUTXT010000009">
    <property type="protein sequence ID" value="KAK3676578.1"/>
    <property type="molecule type" value="Genomic_DNA"/>
</dbReference>
<feature type="region of interest" description="Disordered" evidence="1">
    <location>
        <begin position="579"/>
        <end position="634"/>
    </location>
</feature>
<organism evidence="2 3">
    <name type="scientific">Recurvomyces mirabilis</name>
    <dbReference type="NCBI Taxonomy" id="574656"/>
    <lineage>
        <taxon>Eukaryota</taxon>
        <taxon>Fungi</taxon>
        <taxon>Dikarya</taxon>
        <taxon>Ascomycota</taxon>
        <taxon>Pezizomycotina</taxon>
        <taxon>Dothideomycetes</taxon>
        <taxon>Dothideomycetidae</taxon>
        <taxon>Mycosphaerellales</taxon>
        <taxon>Teratosphaeriaceae</taxon>
        <taxon>Recurvomyces</taxon>
    </lineage>
</organism>
<feature type="region of interest" description="Disordered" evidence="1">
    <location>
        <begin position="476"/>
        <end position="524"/>
    </location>
</feature>
<reference evidence="2" key="1">
    <citation type="submission" date="2023-07" db="EMBL/GenBank/DDBJ databases">
        <title>Black Yeasts Isolated from many extreme environments.</title>
        <authorList>
            <person name="Coleine C."/>
            <person name="Stajich J.E."/>
            <person name="Selbmann L."/>
        </authorList>
    </citation>
    <scope>NUCLEOTIDE SEQUENCE</scope>
    <source>
        <strain evidence="2">CCFEE 5485</strain>
    </source>
</reference>
<feature type="compositionally biased region" description="Basic residues" evidence="1">
    <location>
        <begin position="797"/>
        <end position="808"/>
    </location>
</feature>
<dbReference type="Proteomes" id="UP001274830">
    <property type="component" value="Unassembled WGS sequence"/>
</dbReference>
<feature type="region of interest" description="Disordered" evidence="1">
    <location>
        <begin position="1"/>
        <end position="24"/>
    </location>
</feature>
<sequence>MAVPGTMTRTGRYFENEGDRTSRSRTEVVAAMDGAADGFDGEEESDEDEITVNAAGSANKVNAMSNATRSWQNATKVVAGLSVVGPVTARLVDRYTLVVRYSTTTDSRTSKGSLNSLTAINNHFGNDAGDDNVDGPNARGTYAREYTLRHPEIKWVHRGQGRYLPAVKIKCESMAAPERRSRHSRGEPEKTNSITPHIKKENSEPDGASNSIRSSRWRISDAGRIPSFGRQESSAQSADEGGKEEEAPRARAVRNSLTDSLSHPPQYGLRQRQSDPQSPSTLEHRTARLARRAKLIPSIERGRTALRRGSITAATNSHDNESETECDEEEDMADDDLTKTYTKAHVQANKHEEYHHTGNGWYRKGPRPSGKFSVKGKERSSDRAPPARAPAVNYTFDEDQTVHRDDLGNYPGMMFHHKGNAWFRPGVDTKNRPKTKVVDADGNVRTLEDIEKDEGPVASTFTAGTVDKAYADAHPDLHWEHRGNGRYAEKPKLQPRRTSTKTTTSSEPVSTTERRKSESQATFSKEYVLQHPGTTFYHTGNARYKLGARPQVLPASLRAASSDGGLVDRAYVDAHPGQEFHHRGQGRYARGARLSTTTPALEDEVEDEEMEDEEEEEEEEEEDDLPPEVEDVDEDLGDRTRLVDSSFVNTHTGTTFHHKGQGRWAFGLPPPGSHNKVAVRGPKAIRWNVIKSLMEKEDPEFGLPKQNELLRREDGPDKFPGLTWVYRGGGKWARLSKADVELGVGQKSGRQSLGSRPAVKKRRVTGPPASTAASIAGADEDEEMMDEAALNIPSLSKPKKSRQRKSQHTHPDLNASKNSSTSHSQAPTPKPRMLEPDEDVLTDSDLPDIYHETTPPTPEEGDEDDIDRALRQQFHALNTDALMASLTKFDPAVRSTKNLYAIAENTMKAMAALQEEYMELDKITAPHNKIPKRPVKGGREPVEAQIFEDRKEADLYDYVFEKGRVGFQDPEAQKIVRDAEGRELRKRRRVGGGNGNGNGNGGVEPADVVPGWRWGEEISGVGEKRASRQPARFDNMGEGGTSTAVTGSGGGAGGCGGAGMGMGAAGNGGQPKRKARNPLGLNGKGGSLTPGRGGTPILGTGSGAASADGLATGKAIGNVPRRIQELRGESVASDGGSGKSGKKGKIPGLGVKGVK</sequence>
<feature type="compositionally biased region" description="Basic and acidic residues" evidence="1">
    <location>
        <begin position="240"/>
        <end position="249"/>
    </location>
</feature>